<dbReference type="GO" id="GO:0016740">
    <property type="term" value="F:transferase activity"/>
    <property type="evidence" value="ECO:0007669"/>
    <property type="project" value="UniProtKB-KW"/>
</dbReference>
<accession>A0A2V3Y4C8</accession>
<keyword evidence="3" id="KW-1185">Reference proteome</keyword>
<dbReference type="RefSeq" id="WP_110323639.1">
    <property type="nucleotide sequence ID" value="NZ_QJKD01000007.1"/>
</dbReference>
<gene>
    <name evidence="2" type="ORF">DFR60_107197</name>
</gene>
<comment type="caution">
    <text evidence="2">The sequence shown here is derived from an EMBL/GenBank/DDBJ whole genome shotgun (WGS) entry which is preliminary data.</text>
</comment>
<reference evidence="2 3" key="1">
    <citation type="submission" date="2018-05" db="EMBL/GenBank/DDBJ databases">
        <title>Genomic Encyclopedia of Type Strains, Phase IV (KMG-IV): sequencing the most valuable type-strain genomes for metagenomic binning, comparative biology and taxonomic classification.</title>
        <authorList>
            <person name="Goeker M."/>
        </authorList>
    </citation>
    <scope>NUCLEOTIDE SEQUENCE [LARGE SCALE GENOMIC DNA]</scope>
    <source>
        <strain evidence="2 3">DSM 24995</strain>
    </source>
</reference>
<evidence type="ECO:0000313" key="3">
    <source>
        <dbReference type="Proteomes" id="UP000248057"/>
    </source>
</evidence>
<dbReference type="AlphaFoldDB" id="A0A2V3Y4C8"/>
<dbReference type="EMBL" id="QJKD01000007">
    <property type="protein sequence ID" value="PXX52511.1"/>
    <property type="molecule type" value="Genomic_DNA"/>
</dbReference>
<evidence type="ECO:0000313" key="2">
    <source>
        <dbReference type="EMBL" id="PXX52511.1"/>
    </source>
</evidence>
<dbReference type="GeneID" id="86062307"/>
<protein>
    <submittedName>
        <fullName evidence="2">Pyruvyl transferase EpsI</fullName>
    </submittedName>
</protein>
<organism evidence="2 3">
    <name type="scientific">Hungatella effluvii</name>
    <dbReference type="NCBI Taxonomy" id="1096246"/>
    <lineage>
        <taxon>Bacteria</taxon>
        <taxon>Bacillati</taxon>
        <taxon>Bacillota</taxon>
        <taxon>Clostridia</taxon>
        <taxon>Lachnospirales</taxon>
        <taxon>Lachnospiraceae</taxon>
        <taxon>Hungatella</taxon>
    </lineage>
</organism>
<dbReference type="Proteomes" id="UP000248057">
    <property type="component" value="Unassembled WGS sequence"/>
</dbReference>
<dbReference type="Pfam" id="PF04230">
    <property type="entry name" value="PS_pyruv_trans"/>
    <property type="match status" value="1"/>
</dbReference>
<sequence length="354" mass="41088">MKDYIKQLVKIKQTRIHDLVESFFCKDVVKFAKSEKYAFVFFAADYNNLGDIAITTAQVRFLQQIFPTYKIVCVKPSDTIRYCKSIKKLSTNNVLVTIIGGGNNGSLYEFLERPRRFILNELKGYRIVSFPQTVFYGTSERDIPYKYAFIKAANKCSHLTVFARERYSLNKYRELKLEKAKVDLVPDIVFSLVPPRLNDHSGDGIALMLRNDIEKNVDVKHQKQIIDYLTLTKDEKIEKMDTWGDSTKLFDDKTLMNYLEKLSHKKIAITDRLHGMIFCFITHTPCIVIDSTNPKILSTYETWLRKQNFIKIINTNASIQEFISAYESLAKNIKPDAQMQEFNYLPLIEACKGE</sequence>
<evidence type="ECO:0000259" key="1">
    <source>
        <dbReference type="Pfam" id="PF04230"/>
    </source>
</evidence>
<proteinExistence type="predicted"/>
<feature type="domain" description="Polysaccharide pyruvyl transferase" evidence="1">
    <location>
        <begin position="48"/>
        <end position="291"/>
    </location>
</feature>
<dbReference type="InterPro" id="IPR007345">
    <property type="entry name" value="Polysacch_pyruvyl_Trfase"/>
</dbReference>
<name>A0A2V3Y4C8_9FIRM</name>
<keyword evidence="2" id="KW-0808">Transferase</keyword>